<name>A0ABR2GDT1_9ROSI</name>
<reference evidence="2 3" key="1">
    <citation type="journal article" date="2024" name="G3 (Bethesda)">
        <title>Genome assembly of Hibiscus sabdariffa L. provides insights into metabolisms of medicinal natural products.</title>
        <authorList>
            <person name="Kim T."/>
        </authorList>
    </citation>
    <scope>NUCLEOTIDE SEQUENCE [LARGE SCALE GENOMIC DNA]</scope>
    <source>
        <strain evidence="2">TK-2024</strain>
        <tissue evidence="2">Old leaves</tissue>
    </source>
</reference>
<sequence length="395" mass="42012">MAENPGLTAIGRLSGRPPNKLDQIGILHVLERPSSPTELVNSRTHKKPKNDDGNDSFGHDACAMDAESSGHLNNDNNLQAGNGMESSSPGGQHASYARALSSETGKDGWFEGEQSSNIDDVVVLDEDYAINDDGVFPTIKFSECVHEQIDKSLQNAIVVRLLGRTIGYAEAAHLGSRYAVLQEDGMEVEHNGEHENMAVHADGNAKGTVSSVGAVGVQQPISKNATYMAFNPDKRGKCVGANGKGNDQVKVVVLEPESMPHIERHTVVQGGGSHTVVKILDTSGVGKAQSKSKASGSGFKVDKPSRDIVSKGLQVKSKSDNQMANNLVISDWVQTATDRIDSMVSDLSSGREGIGVMEEDDPGDPTLDVTATVSKEGGDTVGFREAFSHGERLRL</sequence>
<dbReference type="EMBL" id="JBBPBM010000001">
    <property type="protein sequence ID" value="KAK8601062.1"/>
    <property type="molecule type" value="Genomic_DNA"/>
</dbReference>
<comment type="caution">
    <text evidence="2">The sequence shown here is derived from an EMBL/GenBank/DDBJ whole genome shotgun (WGS) entry which is preliminary data.</text>
</comment>
<evidence type="ECO:0000313" key="2">
    <source>
        <dbReference type="EMBL" id="KAK8601062.1"/>
    </source>
</evidence>
<evidence type="ECO:0000256" key="1">
    <source>
        <dbReference type="SAM" id="MobiDB-lite"/>
    </source>
</evidence>
<protein>
    <submittedName>
        <fullName evidence="2">Uncharacterized protein</fullName>
    </submittedName>
</protein>
<dbReference type="Proteomes" id="UP001472677">
    <property type="component" value="Unassembled WGS sequence"/>
</dbReference>
<accession>A0ABR2GDT1</accession>
<gene>
    <name evidence="2" type="ORF">V6N12_050907</name>
</gene>
<proteinExistence type="predicted"/>
<feature type="region of interest" description="Disordered" evidence="1">
    <location>
        <begin position="31"/>
        <end position="96"/>
    </location>
</feature>
<organism evidence="2 3">
    <name type="scientific">Hibiscus sabdariffa</name>
    <name type="common">roselle</name>
    <dbReference type="NCBI Taxonomy" id="183260"/>
    <lineage>
        <taxon>Eukaryota</taxon>
        <taxon>Viridiplantae</taxon>
        <taxon>Streptophyta</taxon>
        <taxon>Embryophyta</taxon>
        <taxon>Tracheophyta</taxon>
        <taxon>Spermatophyta</taxon>
        <taxon>Magnoliopsida</taxon>
        <taxon>eudicotyledons</taxon>
        <taxon>Gunneridae</taxon>
        <taxon>Pentapetalae</taxon>
        <taxon>rosids</taxon>
        <taxon>malvids</taxon>
        <taxon>Malvales</taxon>
        <taxon>Malvaceae</taxon>
        <taxon>Malvoideae</taxon>
        <taxon>Hibiscus</taxon>
    </lineage>
</organism>
<evidence type="ECO:0000313" key="3">
    <source>
        <dbReference type="Proteomes" id="UP001472677"/>
    </source>
</evidence>
<keyword evidence="3" id="KW-1185">Reference proteome</keyword>
<feature type="compositionally biased region" description="Polar residues" evidence="1">
    <location>
        <begin position="70"/>
        <end position="90"/>
    </location>
</feature>